<organism evidence="1 2">
    <name type="scientific">Tolypothrix tenuis PCC 7101</name>
    <dbReference type="NCBI Taxonomy" id="231146"/>
    <lineage>
        <taxon>Bacteria</taxon>
        <taxon>Bacillati</taxon>
        <taxon>Cyanobacteriota</taxon>
        <taxon>Cyanophyceae</taxon>
        <taxon>Nostocales</taxon>
        <taxon>Tolypothrichaceae</taxon>
        <taxon>Tolypothrix</taxon>
    </lineage>
</organism>
<proteinExistence type="predicted"/>
<sequence>MRLSSLIHTTILTASLFTTYVPNQSAITLAGTPNSRTVKEDVPICYIQTSNGRIINLAAQCGYLSPDICFTSLGSPERDVVLAEFCKKNEKCLQHDTCNNTPPPLNPTDPEEPLG</sequence>
<gene>
    <name evidence="1" type="ORF">NIES37_37530</name>
</gene>
<accession>A0A1Z4N254</accession>
<evidence type="ECO:0000313" key="2">
    <source>
        <dbReference type="Proteomes" id="UP000218785"/>
    </source>
</evidence>
<dbReference type="KEGG" id="ttq:NIES37_37530"/>
<dbReference type="AlphaFoldDB" id="A0A1Z4N254"/>
<name>A0A1Z4N254_9CYAN</name>
<keyword evidence="2" id="KW-1185">Reference proteome</keyword>
<dbReference type="RefSeq" id="WP_096578147.1">
    <property type="nucleotide sequence ID" value="NZ_CAWNJS010000001.1"/>
</dbReference>
<dbReference type="Proteomes" id="UP000218785">
    <property type="component" value="Chromosome"/>
</dbReference>
<dbReference type="EMBL" id="AP018248">
    <property type="protein sequence ID" value="BAY99770.1"/>
    <property type="molecule type" value="Genomic_DNA"/>
</dbReference>
<protein>
    <submittedName>
        <fullName evidence="1">Uncharacterized protein</fullName>
    </submittedName>
</protein>
<evidence type="ECO:0000313" key="1">
    <source>
        <dbReference type="EMBL" id="BAY99770.1"/>
    </source>
</evidence>
<reference evidence="1 2" key="1">
    <citation type="submission" date="2017-06" db="EMBL/GenBank/DDBJ databases">
        <title>Genome sequencing of cyanobaciteial culture collection at National Institute for Environmental Studies (NIES).</title>
        <authorList>
            <person name="Hirose Y."/>
            <person name="Shimura Y."/>
            <person name="Fujisawa T."/>
            <person name="Nakamura Y."/>
            <person name="Kawachi M."/>
        </authorList>
    </citation>
    <scope>NUCLEOTIDE SEQUENCE [LARGE SCALE GENOMIC DNA]</scope>
    <source>
        <strain evidence="1 2">NIES-37</strain>
    </source>
</reference>